<dbReference type="RefSeq" id="WP_129987737.1">
    <property type="nucleotide sequence ID" value="NZ_SDPU01000023.1"/>
</dbReference>
<keyword evidence="10" id="KW-1185">Reference proteome</keyword>
<dbReference type="Pfam" id="PF01925">
    <property type="entry name" value="TauE"/>
    <property type="match status" value="1"/>
</dbReference>
<dbReference type="AlphaFoldDB" id="A0A4Q5IZ83"/>
<evidence type="ECO:0000256" key="8">
    <source>
        <dbReference type="RuleBase" id="RU363041"/>
    </source>
</evidence>
<evidence type="ECO:0000256" key="5">
    <source>
        <dbReference type="ARBA" id="ARBA00022692"/>
    </source>
</evidence>
<feature type="transmembrane region" description="Helical" evidence="8">
    <location>
        <begin position="142"/>
        <end position="174"/>
    </location>
</feature>
<feature type="transmembrane region" description="Helical" evidence="8">
    <location>
        <begin position="42"/>
        <end position="62"/>
    </location>
</feature>
<comment type="subcellular location">
    <subcellularLocation>
        <location evidence="1 8">Cell membrane</location>
        <topology evidence="1 8">Multi-pass membrane protein</topology>
    </subcellularLocation>
</comment>
<keyword evidence="3" id="KW-0813">Transport</keyword>
<protein>
    <recommendedName>
        <fullName evidence="8">Probable membrane transporter protein</fullName>
    </recommendedName>
</protein>
<keyword evidence="4 8" id="KW-1003">Cell membrane</keyword>
<keyword evidence="5 8" id="KW-0812">Transmembrane</keyword>
<dbReference type="InterPro" id="IPR052017">
    <property type="entry name" value="TSUP"/>
</dbReference>
<feature type="transmembrane region" description="Helical" evidence="8">
    <location>
        <begin position="235"/>
        <end position="254"/>
    </location>
</feature>
<dbReference type="PANTHER" id="PTHR30269">
    <property type="entry name" value="TRANSMEMBRANE PROTEIN YFCA"/>
    <property type="match status" value="1"/>
</dbReference>
<reference evidence="9 10" key="1">
    <citation type="submission" date="2019-01" db="EMBL/GenBank/DDBJ databases">
        <title>Nocardioides guangzhouensis sp. nov., an actinobacterium isolated from soil.</title>
        <authorList>
            <person name="Fu Y."/>
            <person name="Cai Y."/>
            <person name="Lin Z."/>
            <person name="Chen P."/>
        </authorList>
    </citation>
    <scope>NUCLEOTIDE SEQUENCE [LARGE SCALE GENOMIC DNA]</scope>
    <source>
        <strain evidence="9 10">NBRC 105384</strain>
    </source>
</reference>
<feature type="transmembrane region" description="Helical" evidence="8">
    <location>
        <begin position="194"/>
        <end position="223"/>
    </location>
</feature>
<keyword evidence="7 8" id="KW-0472">Membrane</keyword>
<dbReference type="PANTHER" id="PTHR30269:SF0">
    <property type="entry name" value="MEMBRANE TRANSPORTER PROTEIN YFCA-RELATED"/>
    <property type="match status" value="1"/>
</dbReference>
<comment type="similarity">
    <text evidence="2 8">Belongs to the 4-toluene sulfonate uptake permease (TSUP) (TC 2.A.102) family.</text>
</comment>
<organism evidence="9 10">
    <name type="scientific">Nocardioides iriomotensis</name>
    <dbReference type="NCBI Taxonomy" id="715784"/>
    <lineage>
        <taxon>Bacteria</taxon>
        <taxon>Bacillati</taxon>
        <taxon>Actinomycetota</taxon>
        <taxon>Actinomycetes</taxon>
        <taxon>Propionibacteriales</taxon>
        <taxon>Nocardioidaceae</taxon>
        <taxon>Nocardioides</taxon>
    </lineage>
</organism>
<sequence>MTPLEMVAVLLAGTAAGTINSVVGSGTLITFPTLLAMGMPPVLANVSNNVGLVPGAVAGAFGYRRELTGQRPRLIRLGIASILGSFVGAAALLLLPEAVFDAVVPVLIALGCVLVVLQPRISKAVAARAEALGKVRPEHGALWVWVLVLLCGVYGGYFGAAQGVLLIAVLGVGLNQSLQRNNAAKNVLASLNNGVAALVFIAVTDVDWLVAGLIAVGSTIGGLLGAHVGRRLHPVVLRGVIVTVGVVAITMFALG</sequence>
<name>A0A4Q5IZ83_9ACTN</name>
<accession>A0A4Q5IZ83</accession>
<evidence type="ECO:0000256" key="6">
    <source>
        <dbReference type="ARBA" id="ARBA00022989"/>
    </source>
</evidence>
<dbReference type="GO" id="GO:0005886">
    <property type="term" value="C:plasma membrane"/>
    <property type="evidence" value="ECO:0007669"/>
    <property type="project" value="UniProtKB-SubCell"/>
</dbReference>
<gene>
    <name evidence="9" type="ORF">ETU37_12865</name>
</gene>
<evidence type="ECO:0000256" key="4">
    <source>
        <dbReference type="ARBA" id="ARBA00022475"/>
    </source>
</evidence>
<dbReference type="InterPro" id="IPR002781">
    <property type="entry name" value="TM_pro_TauE-like"/>
</dbReference>
<evidence type="ECO:0000256" key="1">
    <source>
        <dbReference type="ARBA" id="ARBA00004651"/>
    </source>
</evidence>
<evidence type="ECO:0000256" key="3">
    <source>
        <dbReference type="ARBA" id="ARBA00022448"/>
    </source>
</evidence>
<evidence type="ECO:0000313" key="9">
    <source>
        <dbReference type="EMBL" id="RYU11462.1"/>
    </source>
</evidence>
<keyword evidence="6 8" id="KW-1133">Transmembrane helix</keyword>
<evidence type="ECO:0000256" key="2">
    <source>
        <dbReference type="ARBA" id="ARBA00009142"/>
    </source>
</evidence>
<feature type="transmembrane region" description="Helical" evidence="8">
    <location>
        <begin position="74"/>
        <end position="96"/>
    </location>
</feature>
<dbReference type="OrthoDB" id="3782574at2"/>
<dbReference type="EMBL" id="SDPU01000023">
    <property type="protein sequence ID" value="RYU11462.1"/>
    <property type="molecule type" value="Genomic_DNA"/>
</dbReference>
<evidence type="ECO:0000313" key="10">
    <source>
        <dbReference type="Proteomes" id="UP000291189"/>
    </source>
</evidence>
<proteinExistence type="inferred from homology"/>
<comment type="caution">
    <text evidence="9">The sequence shown here is derived from an EMBL/GenBank/DDBJ whole genome shotgun (WGS) entry which is preliminary data.</text>
</comment>
<dbReference type="Proteomes" id="UP000291189">
    <property type="component" value="Unassembled WGS sequence"/>
</dbReference>
<evidence type="ECO:0000256" key="7">
    <source>
        <dbReference type="ARBA" id="ARBA00023136"/>
    </source>
</evidence>